<proteinExistence type="predicted"/>
<dbReference type="EMBL" id="CM020620">
    <property type="protein sequence ID" value="KAK1867334.1"/>
    <property type="molecule type" value="Genomic_DNA"/>
</dbReference>
<name>A0ACC3CAM3_PYRYE</name>
<accession>A0ACC3CAM3</accession>
<reference evidence="1" key="1">
    <citation type="submission" date="2019-11" db="EMBL/GenBank/DDBJ databases">
        <title>Nori genome reveals adaptations in red seaweeds to the harsh intertidal environment.</title>
        <authorList>
            <person name="Wang D."/>
            <person name="Mao Y."/>
        </authorList>
    </citation>
    <scope>NUCLEOTIDE SEQUENCE</scope>
    <source>
        <tissue evidence="1">Gametophyte</tissue>
    </source>
</reference>
<protein>
    <submittedName>
        <fullName evidence="1">Uncharacterized protein</fullName>
    </submittedName>
</protein>
<gene>
    <name evidence="1" type="ORF">I4F81_009841</name>
</gene>
<dbReference type="Proteomes" id="UP000798662">
    <property type="component" value="Chromosome 3"/>
</dbReference>
<comment type="caution">
    <text evidence="1">The sequence shown here is derived from an EMBL/GenBank/DDBJ whole genome shotgun (WGS) entry which is preliminary data.</text>
</comment>
<keyword evidence="2" id="KW-1185">Reference proteome</keyword>
<organism evidence="1 2">
    <name type="scientific">Pyropia yezoensis</name>
    <name type="common">Susabi-nori</name>
    <name type="synonym">Porphyra yezoensis</name>
    <dbReference type="NCBI Taxonomy" id="2788"/>
    <lineage>
        <taxon>Eukaryota</taxon>
        <taxon>Rhodophyta</taxon>
        <taxon>Bangiophyceae</taxon>
        <taxon>Bangiales</taxon>
        <taxon>Bangiaceae</taxon>
        <taxon>Pyropia</taxon>
    </lineage>
</organism>
<sequence>MRPFDPRRAACRRRSAARPLLAATLLVVAALAAATALVPTPAAAAQGQCAAGDTALTDSGCRTTCATSFFSCTRFSRGRSCRSWFFKSTCCRDESGPSFPCPNVGVTLRQCYCERGGLRAAGIALLVLAGLALLAAAAAVAAMARKRSKARKIRQQVNAMGEADGTAPGAYEPPPAEQNVGGGYPTTAYPTEPVTTAPAYPVATATAYPDAVGGGGYPPPGGYGGAPVYNTGPTQ</sequence>
<evidence type="ECO:0000313" key="1">
    <source>
        <dbReference type="EMBL" id="KAK1867334.1"/>
    </source>
</evidence>
<evidence type="ECO:0000313" key="2">
    <source>
        <dbReference type="Proteomes" id="UP000798662"/>
    </source>
</evidence>